<keyword evidence="3 6" id="KW-0812">Transmembrane</keyword>
<dbReference type="InterPro" id="IPR004477">
    <property type="entry name" value="ComEC_N"/>
</dbReference>
<proteinExistence type="predicted"/>
<protein>
    <submittedName>
        <fullName evidence="8">ComEC/Rec2-related protein</fullName>
    </submittedName>
</protein>
<evidence type="ECO:0000256" key="6">
    <source>
        <dbReference type="SAM" id="Phobius"/>
    </source>
</evidence>
<evidence type="ECO:0000256" key="3">
    <source>
        <dbReference type="ARBA" id="ARBA00022692"/>
    </source>
</evidence>
<dbReference type="Pfam" id="PF03772">
    <property type="entry name" value="Competence"/>
    <property type="match status" value="1"/>
</dbReference>
<name>A0A0G0EWA2_9BACT</name>
<evidence type="ECO:0000256" key="1">
    <source>
        <dbReference type="ARBA" id="ARBA00004651"/>
    </source>
</evidence>
<reference evidence="8 9" key="1">
    <citation type="journal article" date="2015" name="Nature">
        <title>rRNA introns, odd ribosomes, and small enigmatic genomes across a large radiation of phyla.</title>
        <authorList>
            <person name="Brown C.T."/>
            <person name="Hug L.A."/>
            <person name="Thomas B.C."/>
            <person name="Sharon I."/>
            <person name="Castelle C.J."/>
            <person name="Singh A."/>
            <person name="Wilkins M.J."/>
            <person name="Williams K.H."/>
            <person name="Banfield J.F."/>
        </authorList>
    </citation>
    <scope>NUCLEOTIDE SEQUENCE [LARGE SCALE GENOMIC DNA]</scope>
</reference>
<evidence type="ECO:0000313" key="8">
    <source>
        <dbReference type="EMBL" id="KKQ09817.1"/>
    </source>
</evidence>
<keyword evidence="4 6" id="KW-1133">Transmembrane helix</keyword>
<feature type="transmembrane region" description="Helical" evidence="6">
    <location>
        <begin position="164"/>
        <end position="182"/>
    </location>
</feature>
<dbReference type="GO" id="GO:0005886">
    <property type="term" value="C:plasma membrane"/>
    <property type="evidence" value="ECO:0007669"/>
    <property type="project" value="UniProtKB-SubCell"/>
</dbReference>
<feature type="transmembrane region" description="Helical" evidence="6">
    <location>
        <begin position="90"/>
        <end position="111"/>
    </location>
</feature>
<feature type="transmembrane region" description="Helical" evidence="6">
    <location>
        <begin position="249"/>
        <end position="270"/>
    </location>
</feature>
<keyword evidence="5 6" id="KW-0472">Membrane</keyword>
<comment type="subcellular location">
    <subcellularLocation>
        <location evidence="1">Cell membrane</location>
        <topology evidence="1">Multi-pass membrane protein</topology>
    </subcellularLocation>
</comment>
<dbReference type="EMBL" id="LBSA01000011">
    <property type="protein sequence ID" value="KKQ09817.1"/>
    <property type="molecule type" value="Genomic_DNA"/>
</dbReference>
<dbReference type="Proteomes" id="UP000034492">
    <property type="component" value="Unassembled WGS sequence"/>
</dbReference>
<feature type="transmembrane region" description="Helical" evidence="6">
    <location>
        <begin position="118"/>
        <end position="134"/>
    </location>
</feature>
<evidence type="ECO:0000256" key="4">
    <source>
        <dbReference type="ARBA" id="ARBA00022989"/>
    </source>
</evidence>
<dbReference type="InterPro" id="IPR052159">
    <property type="entry name" value="Competence_DNA_uptake"/>
</dbReference>
<keyword evidence="2" id="KW-1003">Cell membrane</keyword>
<feature type="domain" description="ComEC/Rec2-related protein" evidence="7">
    <location>
        <begin position="68"/>
        <end position="329"/>
    </location>
</feature>
<comment type="caution">
    <text evidence="8">The sequence shown here is derived from an EMBL/GenBank/DDBJ whole genome shotgun (WGS) entry which is preliminary data.</text>
</comment>
<sequence length="339" mass="37869">MLNSRIFLILLLTFILILRIQSLGGLHEPEPDPFLEEIGSKFESQRNYLSKVSQAILPQPQAALLTGMVLGVKEDLPFEFKKALSNTSTMHIVVVSGQNLTLLGGFLLGLAPLIGRKKTLIVTLIFLIFYSVFTGLQIPVLRAVLMFGLASIAQILGRADDSPWVLMLTALAMLIYNPSWLLSISFQLSFLATVGVIILAPALIEHFNFLPNLIKQDLVVTTAAQIMVFPIIAVNFHQMSIFGILVNSLILWTVPIIMLTGMATFLISIINIWLAELFGLIPGVLLTYFVYIVDAFNQPWANMYVGRISWIVWIGYYLIILGIYLTLRKRNTLKSESQN</sequence>
<feature type="transmembrane region" description="Helical" evidence="6">
    <location>
        <begin position="308"/>
        <end position="327"/>
    </location>
</feature>
<feature type="transmembrane region" description="Helical" evidence="6">
    <location>
        <begin position="277"/>
        <end position="296"/>
    </location>
</feature>
<dbReference type="PANTHER" id="PTHR30619:SF1">
    <property type="entry name" value="RECOMBINATION PROTEIN 2"/>
    <property type="match status" value="1"/>
</dbReference>
<accession>A0A0G0EWA2</accession>
<dbReference type="PANTHER" id="PTHR30619">
    <property type="entry name" value="DNA INTERNALIZATION/COMPETENCE PROTEIN COMEC/REC2"/>
    <property type="match status" value="1"/>
</dbReference>
<evidence type="ECO:0000259" key="7">
    <source>
        <dbReference type="Pfam" id="PF03772"/>
    </source>
</evidence>
<dbReference type="NCBIfam" id="TIGR00360">
    <property type="entry name" value="ComEC_N-term"/>
    <property type="match status" value="1"/>
</dbReference>
<feature type="transmembrane region" description="Helical" evidence="6">
    <location>
        <begin position="218"/>
        <end position="237"/>
    </location>
</feature>
<gene>
    <name evidence="8" type="ORF">US19_C0011G0020</name>
</gene>
<evidence type="ECO:0000256" key="5">
    <source>
        <dbReference type="ARBA" id="ARBA00023136"/>
    </source>
</evidence>
<evidence type="ECO:0000256" key="2">
    <source>
        <dbReference type="ARBA" id="ARBA00022475"/>
    </source>
</evidence>
<evidence type="ECO:0000313" key="9">
    <source>
        <dbReference type="Proteomes" id="UP000034492"/>
    </source>
</evidence>
<organism evidence="8 9">
    <name type="scientific">Candidatus Daviesbacteria bacterium GW2011_GWB1_36_5</name>
    <dbReference type="NCBI Taxonomy" id="1618426"/>
    <lineage>
        <taxon>Bacteria</taxon>
        <taxon>Candidatus Daviesiibacteriota</taxon>
    </lineage>
</organism>
<feature type="transmembrane region" description="Helical" evidence="6">
    <location>
        <begin position="188"/>
        <end position="206"/>
    </location>
</feature>
<dbReference type="AlphaFoldDB" id="A0A0G0EWA2"/>